<feature type="domain" description="MIP18 family-like" evidence="6">
    <location>
        <begin position="6"/>
        <end position="75"/>
    </location>
</feature>
<keyword evidence="4" id="KW-0408">Iron</keyword>
<gene>
    <name evidence="7" type="ORF">UFOPK3381_01109</name>
</gene>
<dbReference type="GO" id="GO:0005524">
    <property type="term" value="F:ATP binding"/>
    <property type="evidence" value="ECO:0007669"/>
    <property type="project" value="UniProtKB-KW"/>
</dbReference>
<evidence type="ECO:0000256" key="3">
    <source>
        <dbReference type="ARBA" id="ARBA00022840"/>
    </source>
</evidence>
<evidence type="ECO:0000256" key="1">
    <source>
        <dbReference type="ARBA" id="ARBA00022723"/>
    </source>
</evidence>
<dbReference type="Gene3D" id="3.40.50.300">
    <property type="entry name" value="P-loop containing nucleotide triphosphate hydrolases"/>
    <property type="match status" value="1"/>
</dbReference>
<dbReference type="InterPro" id="IPR019591">
    <property type="entry name" value="Mrp/NBP35_ATP-bd"/>
</dbReference>
<evidence type="ECO:0000256" key="2">
    <source>
        <dbReference type="ARBA" id="ARBA00022741"/>
    </source>
</evidence>
<dbReference type="InterPro" id="IPR044304">
    <property type="entry name" value="NUBPL-like"/>
</dbReference>
<dbReference type="GO" id="GO:0046872">
    <property type="term" value="F:metal ion binding"/>
    <property type="evidence" value="ECO:0007669"/>
    <property type="project" value="UniProtKB-KW"/>
</dbReference>
<sequence length="379" mass="39631">MTTPAEALRERLQYVLDPELGASIVTLGMVGAITVDGTHATVEVALTTAACPLRAQIERDVKEAALVVEGISSVSIVLGTMSPSAKAVLMDTARRLAQESAPTTTIPRTTPVIAISSGKGGVGKSSVTANLAVALAERGFTVGVLDADIWGFSLPRLLGMAGDVTARDGKMQPLEKTFGTGSLRLLSMGFLAEEEKALLWRGLIVQKAVQQFVEDANWSGVDYFIIDTPPGTGDISMTLARLLPHMGHIIVTTPAMAAQRVAARMADFARRSNVRVLGVVENMAPFSCECGHEHDVFGRGGGIALAEELSTPLLASIPLRAHIAAGGDAGTPAVSSDTMASEIFQDLAELLTSKIAPPAGMTGCTARMLKDLDAAVERS</sequence>
<evidence type="ECO:0000259" key="6">
    <source>
        <dbReference type="Pfam" id="PF01883"/>
    </source>
</evidence>
<dbReference type="InterPro" id="IPR034904">
    <property type="entry name" value="FSCA_dom_sf"/>
</dbReference>
<dbReference type="HAMAP" id="MF_02040">
    <property type="entry name" value="Mrp_NBP35"/>
    <property type="match status" value="1"/>
</dbReference>
<dbReference type="GO" id="GO:0140663">
    <property type="term" value="F:ATP-dependent FeS chaperone activity"/>
    <property type="evidence" value="ECO:0007669"/>
    <property type="project" value="InterPro"/>
</dbReference>
<dbReference type="InterPro" id="IPR002744">
    <property type="entry name" value="MIP18-like"/>
</dbReference>
<evidence type="ECO:0000313" key="7">
    <source>
        <dbReference type="EMBL" id="CAB4876603.1"/>
    </source>
</evidence>
<dbReference type="InterPro" id="IPR033756">
    <property type="entry name" value="YlxH/NBP35"/>
</dbReference>
<dbReference type="PANTHER" id="PTHR42961">
    <property type="entry name" value="IRON-SULFUR PROTEIN NUBPL"/>
    <property type="match status" value="1"/>
</dbReference>
<dbReference type="SUPFAM" id="SSF52540">
    <property type="entry name" value="P-loop containing nucleoside triphosphate hydrolases"/>
    <property type="match status" value="1"/>
</dbReference>
<evidence type="ECO:0000256" key="5">
    <source>
        <dbReference type="ARBA" id="ARBA00023014"/>
    </source>
</evidence>
<dbReference type="CDD" id="cd02037">
    <property type="entry name" value="Mrp_NBP35"/>
    <property type="match status" value="1"/>
</dbReference>
<reference evidence="7" key="1">
    <citation type="submission" date="2020-05" db="EMBL/GenBank/DDBJ databases">
        <authorList>
            <person name="Chiriac C."/>
            <person name="Salcher M."/>
            <person name="Ghai R."/>
            <person name="Kavagutti S V."/>
        </authorList>
    </citation>
    <scope>NUCLEOTIDE SEQUENCE</scope>
</reference>
<dbReference type="Pfam" id="PF10609">
    <property type="entry name" value="ParA"/>
    <property type="match status" value="1"/>
</dbReference>
<dbReference type="PANTHER" id="PTHR42961:SF2">
    <property type="entry name" value="IRON-SULFUR PROTEIN NUBPL"/>
    <property type="match status" value="1"/>
</dbReference>
<dbReference type="Pfam" id="PF01883">
    <property type="entry name" value="FeS_assembly_P"/>
    <property type="match status" value="1"/>
</dbReference>
<evidence type="ECO:0000256" key="4">
    <source>
        <dbReference type="ARBA" id="ARBA00023004"/>
    </source>
</evidence>
<name>A0A6J7EA23_9ZZZZ</name>
<dbReference type="Gene3D" id="3.30.300.130">
    <property type="entry name" value="Fe-S cluster assembly (FSCA)"/>
    <property type="match status" value="1"/>
</dbReference>
<keyword evidence="2" id="KW-0547">Nucleotide-binding</keyword>
<keyword evidence="1" id="KW-0479">Metal-binding</keyword>
<proteinExistence type="inferred from homology"/>
<accession>A0A6J7EA23</accession>
<dbReference type="GO" id="GO:0051539">
    <property type="term" value="F:4 iron, 4 sulfur cluster binding"/>
    <property type="evidence" value="ECO:0007669"/>
    <property type="project" value="TreeGrafter"/>
</dbReference>
<organism evidence="7">
    <name type="scientific">freshwater metagenome</name>
    <dbReference type="NCBI Taxonomy" id="449393"/>
    <lineage>
        <taxon>unclassified sequences</taxon>
        <taxon>metagenomes</taxon>
        <taxon>ecological metagenomes</taxon>
    </lineage>
</organism>
<dbReference type="InterPro" id="IPR027417">
    <property type="entry name" value="P-loop_NTPase"/>
</dbReference>
<dbReference type="EMBL" id="CAFBLN010000058">
    <property type="protein sequence ID" value="CAB4876603.1"/>
    <property type="molecule type" value="Genomic_DNA"/>
</dbReference>
<dbReference type="SUPFAM" id="SSF117916">
    <property type="entry name" value="Fe-S cluster assembly (FSCA) domain-like"/>
    <property type="match status" value="1"/>
</dbReference>
<dbReference type="GO" id="GO:0016226">
    <property type="term" value="P:iron-sulfur cluster assembly"/>
    <property type="evidence" value="ECO:0007669"/>
    <property type="project" value="InterPro"/>
</dbReference>
<keyword evidence="5" id="KW-0411">Iron-sulfur</keyword>
<keyword evidence="3" id="KW-0067">ATP-binding</keyword>
<dbReference type="AlphaFoldDB" id="A0A6J7EA23"/>
<protein>
    <submittedName>
        <fullName evidence="7">Unannotated protein</fullName>
    </submittedName>
</protein>